<keyword evidence="2" id="KW-1185">Reference proteome</keyword>
<organism evidence="2">
    <name type="scientific">Melampsora larici-populina (strain 98AG31 / pathotype 3-4-7)</name>
    <name type="common">Poplar leaf rust fungus</name>
    <dbReference type="NCBI Taxonomy" id="747676"/>
    <lineage>
        <taxon>Eukaryota</taxon>
        <taxon>Fungi</taxon>
        <taxon>Dikarya</taxon>
        <taxon>Basidiomycota</taxon>
        <taxon>Pucciniomycotina</taxon>
        <taxon>Pucciniomycetes</taxon>
        <taxon>Pucciniales</taxon>
        <taxon>Melampsoraceae</taxon>
        <taxon>Melampsora</taxon>
    </lineage>
</organism>
<dbReference type="InParanoid" id="F4RD44"/>
<evidence type="ECO:0000313" key="1">
    <source>
        <dbReference type="EMBL" id="EGG09878.1"/>
    </source>
</evidence>
<dbReference type="OrthoDB" id="10547628at2759"/>
<sequence length="67" mass="6915">MSACLSGSQLQTVAMHVPIVAGIATNTRQSITPEQSGTSLESSFSALANQLDSSLEHTLVAHESGCL</sequence>
<proteinExistence type="predicted"/>
<dbReference type="Proteomes" id="UP000001072">
    <property type="component" value="Unassembled WGS sequence"/>
</dbReference>
<evidence type="ECO:0000313" key="2">
    <source>
        <dbReference type="Proteomes" id="UP000001072"/>
    </source>
</evidence>
<gene>
    <name evidence="1" type="ORF">MELLADRAFT_71186</name>
</gene>
<dbReference type="KEGG" id="mlr:MELLADRAFT_71186"/>
<protein>
    <submittedName>
        <fullName evidence="1">Uncharacterized protein</fullName>
    </submittedName>
</protein>
<dbReference type="AlphaFoldDB" id="F4RD44"/>
<dbReference type="VEuPathDB" id="FungiDB:MELLADRAFT_71186"/>
<dbReference type="EMBL" id="GL883096">
    <property type="protein sequence ID" value="EGG09878.1"/>
    <property type="molecule type" value="Genomic_DNA"/>
</dbReference>
<dbReference type="RefSeq" id="XP_007406932.1">
    <property type="nucleotide sequence ID" value="XM_007406870.1"/>
</dbReference>
<dbReference type="HOGENOM" id="CLU_2812925_0_0_1"/>
<reference evidence="2" key="1">
    <citation type="journal article" date="2011" name="Proc. Natl. Acad. Sci. U.S.A.">
        <title>Obligate biotrophy features unraveled by the genomic analysis of rust fungi.</title>
        <authorList>
            <person name="Duplessis S."/>
            <person name="Cuomo C.A."/>
            <person name="Lin Y.-C."/>
            <person name="Aerts A."/>
            <person name="Tisserant E."/>
            <person name="Veneault-Fourrey C."/>
            <person name="Joly D.L."/>
            <person name="Hacquard S."/>
            <person name="Amselem J."/>
            <person name="Cantarel B.L."/>
            <person name="Chiu R."/>
            <person name="Coutinho P.M."/>
            <person name="Feau N."/>
            <person name="Field M."/>
            <person name="Frey P."/>
            <person name="Gelhaye E."/>
            <person name="Goldberg J."/>
            <person name="Grabherr M.G."/>
            <person name="Kodira C.D."/>
            <person name="Kohler A."/>
            <person name="Kuees U."/>
            <person name="Lindquist E.A."/>
            <person name="Lucas S.M."/>
            <person name="Mago R."/>
            <person name="Mauceli E."/>
            <person name="Morin E."/>
            <person name="Murat C."/>
            <person name="Pangilinan J.L."/>
            <person name="Park R."/>
            <person name="Pearson M."/>
            <person name="Quesneville H."/>
            <person name="Rouhier N."/>
            <person name="Sakthikumar S."/>
            <person name="Salamov A.A."/>
            <person name="Schmutz J."/>
            <person name="Selles B."/>
            <person name="Shapiro H."/>
            <person name="Tanguay P."/>
            <person name="Tuskan G.A."/>
            <person name="Henrissat B."/>
            <person name="Van de Peer Y."/>
            <person name="Rouze P."/>
            <person name="Ellis J.G."/>
            <person name="Dodds P.N."/>
            <person name="Schein J.E."/>
            <person name="Zhong S."/>
            <person name="Hamelin R.C."/>
            <person name="Grigoriev I.V."/>
            <person name="Szabo L.J."/>
            <person name="Martin F."/>
        </authorList>
    </citation>
    <scope>NUCLEOTIDE SEQUENCE [LARGE SCALE GENOMIC DNA]</scope>
    <source>
        <strain evidence="2">98AG31 / pathotype 3-4-7</strain>
    </source>
</reference>
<accession>F4RD44</accession>
<dbReference type="GeneID" id="18931750"/>
<name>F4RD44_MELLP</name>